<gene>
    <name evidence="1" type="ORF">SAMN05421829_108140</name>
</gene>
<dbReference type="STRING" id="34027.SAMN05421829_108140"/>
<organism evidence="1 2">
    <name type="scientific">Aromatoleum tolulyticum</name>
    <dbReference type="NCBI Taxonomy" id="34027"/>
    <lineage>
        <taxon>Bacteria</taxon>
        <taxon>Pseudomonadati</taxon>
        <taxon>Pseudomonadota</taxon>
        <taxon>Betaproteobacteria</taxon>
        <taxon>Rhodocyclales</taxon>
        <taxon>Rhodocyclaceae</taxon>
        <taxon>Aromatoleum</taxon>
    </lineage>
</organism>
<dbReference type="OrthoDB" id="6165634at2"/>
<sequence>MLTKEQWAQVESDLSHPYCPVKLRCDDHEITLKVEREKGLKYVVSVYVDGWIKGEWFKGEPEYVRKFWREHCSFLWKPKERAEAAKRLKQRGLPKDIRDWYRGVAEKKTDPMWFPHWPNAKALCRHLRKTCTTVERIQSEA</sequence>
<accession>A0A1N6X058</accession>
<name>A0A1N6X058_9RHOO</name>
<dbReference type="Proteomes" id="UP000186819">
    <property type="component" value="Unassembled WGS sequence"/>
</dbReference>
<reference evidence="2" key="1">
    <citation type="submission" date="2017-01" db="EMBL/GenBank/DDBJ databases">
        <authorList>
            <person name="Varghese N."/>
            <person name="Submissions S."/>
        </authorList>
    </citation>
    <scope>NUCLEOTIDE SEQUENCE [LARGE SCALE GENOMIC DNA]</scope>
    <source>
        <strain evidence="2">ATCC 51758</strain>
    </source>
</reference>
<protein>
    <submittedName>
        <fullName evidence="1">Uncharacterized protein</fullName>
    </submittedName>
</protein>
<evidence type="ECO:0000313" key="1">
    <source>
        <dbReference type="EMBL" id="SIQ95693.1"/>
    </source>
</evidence>
<evidence type="ECO:0000313" key="2">
    <source>
        <dbReference type="Proteomes" id="UP000186819"/>
    </source>
</evidence>
<dbReference type="RefSeq" id="WP_076602632.1">
    <property type="nucleotide sequence ID" value="NZ_FTMD01000008.1"/>
</dbReference>
<proteinExistence type="predicted"/>
<dbReference type="AlphaFoldDB" id="A0A1N6X058"/>
<dbReference type="EMBL" id="FTMD01000008">
    <property type="protein sequence ID" value="SIQ95693.1"/>
    <property type="molecule type" value="Genomic_DNA"/>
</dbReference>
<keyword evidence="2" id="KW-1185">Reference proteome</keyword>